<dbReference type="AlphaFoldDB" id="A0AAW1K3Q1"/>
<reference evidence="2 3" key="1">
    <citation type="journal article" date="2024" name="BMC Genomics">
        <title>De novo assembly and annotation of Popillia japonica's genome with initial clues to its potential as an invasive pest.</title>
        <authorList>
            <person name="Cucini C."/>
            <person name="Boschi S."/>
            <person name="Funari R."/>
            <person name="Cardaioli E."/>
            <person name="Iannotti N."/>
            <person name="Marturano G."/>
            <person name="Paoli F."/>
            <person name="Bruttini M."/>
            <person name="Carapelli A."/>
            <person name="Frati F."/>
            <person name="Nardi F."/>
        </authorList>
    </citation>
    <scope>NUCLEOTIDE SEQUENCE [LARGE SCALE GENOMIC DNA]</scope>
    <source>
        <strain evidence="2">DMR45628</strain>
    </source>
</reference>
<sequence length="87" mass="9426">MPTDNSINSSEIQGNIPGPSTQNIVHTSIATLSTSQTSTAAVPSQKTKIQTLKDLLKSVNVGRKRCLSPRATHFYNISESLLRMSLI</sequence>
<comment type="caution">
    <text evidence="2">The sequence shown here is derived from an EMBL/GenBank/DDBJ whole genome shotgun (WGS) entry which is preliminary data.</text>
</comment>
<dbReference type="Proteomes" id="UP001458880">
    <property type="component" value="Unassembled WGS sequence"/>
</dbReference>
<evidence type="ECO:0000256" key="1">
    <source>
        <dbReference type="SAM" id="MobiDB-lite"/>
    </source>
</evidence>
<dbReference type="EMBL" id="JASPKY010000265">
    <property type="protein sequence ID" value="KAK9712300.1"/>
    <property type="molecule type" value="Genomic_DNA"/>
</dbReference>
<keyword evidence="3" id="KW-1185">Reference proteome</keyword>
<evidence type="ECO:0000313" key="2">
    <source>
        <dbReference type="EMBL" id="KAK9712300.1"/>
    </source>
</evidence>
<evidence type="ECO:0000313" key="3">
    <source>
        <dbReference type="Proteomes" id="UP001458880"/>
    </source>
</evidence>
<accession>A0AAW1K3Q1</accession>
<organism evidence="2 3">
    <name type="scientific">Popillia japonica</name>
    <name type="common">Japanese beetle</name>
    <dbReference type="NCBI Taxonomy" id="7064"/>
    <lineage>
        <taxon>Eukaryota</taxon>
        <taxon>Metazoa</taxon>
        <taxon>Ecdysozoa</taxon>
        <taxon>Arthropoda</taxon>
        <taxon>Hexapoda</taxon>
        <taxon>Insecta</taxon>
        <taxon>Pterygota</taxon>
        <taxon>Neoptera</taxon>
        <taxon>Endopterygota</taxon>
        <taxon>Coleoptera</taxon>
        <taxon>Polyphaga</taxon>
        <taxon>Scarabaeiformia</taxon>
        <taxon>Scarabaeidae</taxon>
        <taxon>Rutelinae</taxon>
        <taxon>Popillia</taxon>
    </lineage>
</organism>
<gene>
    <name evidence="2" type="ORF">QE152_g24958</name>
</gene>
<name>A0AAW1K3Q1_POPJA</name>
<protein>
    <submittedName>
        <fullName evidence="2">Uncharacterized protein</fullName>
    </submittedName>
</protein>
<feature type="region of interest" description="Disordered" evidence="1">
    <location>
        <begin position="1"/>
        <end position="20"/>
    </location>
</feature>
<proteinExistence type="predicted"/>